<dbReference type="EMBL" id="AZEA01000010">
    <property type="protein sequence ID" value="KRK88272.1"/>
    <property type="molecule type" value="Genomic_DNA"/>
</dbReference>
<evidence type="ECO:0000256" key="2">
    <source>
        <dbReference type="SAM" id="SignalP"/>
    </source>
</evidence>
<dbReference type="SUPFAM" id="SSF53850">
    <property type="entry name" value="Periplasmic binding protein-like II"/>
    <property type="match status" value="1"/>
</dbReference>
<dbReference type="Proteomes" id="UP000051581">
    <property type="component" value="Unassembled WGS sequence"/>
</dbReference>
<feature type="domain" description="Solute-binding protein family 3/N-terminal" evidence="3">
    <location>
        <begin position="32"/>
        <end position="264"/>
    </location>
</feature>
<reference evidence="4 5" key="1">
    <citation type="journal article" date="2015" name="Genome Announc.">
        <title>Expanding the biotechnology potential of lactobacilli through comparative genomics of 213 strains and associated genera.</title>
        <authorList>
            <person name="Sun Z."/>
            <person name="Harris H.M."/>
            <person name="McCann A."/>
            <person name="Guo C."/>
            <person name="Argimon S."/>
            <person name="Zhang W."/>
            <person name="Yang X."/>
            <person name="Jeffery I.B."/>
            <person name="Cooney J.C."/>
            <person name="Kagawa T.F."/>
            <person name="Liu W."/>
            <person name="Song Y."/>
            <person name="Salvetti E."/>
            <person name="Wrobel A."/>
            <person name="Rasinkangas P."/>
            <person name="Parkhill J."/>
            <person name="Rea M.C."/>
            <person name="O'Sullivan O."/>
            <person name="Ritari J."/>
            <person name="Douillard F.P."/>
            <person name="Paul Ross R."/>
            <person name="Yang R."/>
            <person name="Briner A.E."/>
            <person name="Felis G.E."/>
            <person name="de Vos W.M."/>
            <person name="Barrangou R."/>
            <person name="Klaenhammer T.R."/>
            <person name="Caufield P.W."/>
            <person name="Cui Y."/>
            <person name="Zhang H."/>
            <person name="O'Toole P.W."/>
        </authorList>
    </citation>
    <scope>NUCLEOTIDE SEQUENCE [LARGE SCALE GENOMIC DNA]</scope>
    <source>
        <strain evidence="4 5">DSM 19904</strain>
    </source>
</reference>
<dbReference type="PANTHER" id="PTHR35936">
    <property type="entry name" value="MEMBRANE-BOUND LYTIC MUREIN TRANSGLYCOSYLASE F"/>
    <property type="match status" value="1"/>
</dbReference>
<name>A0A0R1KY70_9LACO</name>
<dbReference type="Gene3D" id="3.40.190.10">
    <property type="entry name" value="Periplasmic binding protein-like II"/>
    <property type="match status" value="2"/>
</dbReference>
<dbReference type="InterPro" id="IPR001638">
    <property type="entry name" value="Solute-binding_3/MltF_N"/>
</dbReference>
<keyword evidence="5" id="KW-1185">Reference proteome</keyword>
<sequence>MKKSKLLALIPLLLVTVFLTACGKSSSQSGKTYNVAVSTASKPLSYQEGGKLKGYEVDVIRAVDKKVPDANFKLTAVSQTAELLGLDSKKYDFAANGFYSNPERQKKYLITKENDGLSLVKVYYNKNKVKKTISNLDDLSGLSVAPVNPNGGMYNLLTTWNKTNKDKKVKVLTSDQFPLQQLLKDVNTGKYDALIDPSNLGEDQIISGLKLKNIGVSEPVRAFPTYFLYTKDNKALAKKVDKALKELKSDGTLAKLSKKYFGENVFQYKVKEN</sequence>
<comment type="caution">
    <text evidence="4">The sequence shown here is derived from an EMBL/GenBank/DDBJ whole genome shotgun (WGS) entry which is preliminary data.</text>
</comment>
<evidence type="ECO:0000259" key="3">
    <source>
        <dbReference type="SMART" id="SM00062"/>
    </source>
</evidence>
<dbReference type="SMART" id="SM00062">
    <property type="entry name" value="PBPb"/>
    <property type="match status" value="1"/>
</dbReference>
<gene>
    <name evidence="4" type="ORF">FD17_GL000414</name>
</gene>
<dbReference type="OrthoDB" id="8613538at2"/>
<dbReference type="PANTHER" id="PTHR35936:SF19">
    <property type="entry name" value="AMINO-ACID-BINDING PROTEIN YXEM-RELATED"/>
    <property type="match status" value="1"/>
</dbReference>
<dbReference type="PROSITE" id="PS51257">
    <property type="entry name" value="PROKAR_LIPOPROTEIN"/>
    <property type="match status" value="1"/>
</dbReference>
<keyword evidence="1 2" id="KW-0732">Signal</keyword>
<dbReference type="RefSeq" id="WP_057825078.1">
    <property type="nucleotide sequence ID" value="NZ_AZEA01000010.1"/>
</dbReference>
<feature type="signal peptide" evidence="2">
    <location>
        <begin position="1"/>
        <end position="21"/>
    </location>
</feature>
<protein>
    <submittedName>
        <fullName evidence="4">Solute-binding component of ABC transporter</fullName>
    </submittedName>
</protein>
<evidence type="ECO:0000256" key="1">
    <source>
        <dbReference type="ARBA" id="ARBA00022729"/>
    </source>
</evidence>
<evidence type="ECO:0000313" key="5">
    <source>
        <dbReference type="Proteomes" id="UP000051581"/>
    </source>
</evidence>
<feature type="chain" id="PRO_5039344253" evidence="2">
    <location>
        <begin position="22"/>
        <end position="273"/>
    </location>
</feature>
<accession>A0A0R1KY70</accession>
<dbReference type="PATRIC" id="fig|1423808.3.peg.419"/>
<organism evidence="4 5">
    <name type="scientific">Lentilactobacillus sunkii DSM 19904</name>
    <dbReference type="NCBI Taxonomy" id="1423808"/>
    <lineage>
        <taxon>Bacteria</taxon>
        <taxon>Bacillati</taxon>
        <taxon>Bacillota</taxon>
        <taxon>Bacilli</taxon>
        <taxon>Lactobacillales</taxon>
        <taxon>Lactobacillaceae</taxon>
        <taxon>Lentilactobacillus</taxon>
    </lineage>
</organism>
<dbReference type="Pfam" id="PF00497">
    <property type="entry name" value="SBP_bac_3"/>
    <property type="match status" value="1"/>
</dbReference>
<proteinExistence type="predicted"/>
<evidence type="ECO:0000313" key="4">
    <source>
        <dbReference type="EMBL" id="KRK88272.1"/>
    </source>
</evidence>
<dbReference type="AlphaFoldDB" id="A0A0R1KY70"/>